<dbReference type="Gene3D" id="3.40.50.300">
    <property type="entry name" value="P-loop containing nucleotide triphosphate hydrolases"/>
    <property type="match status" value="1"/>
</dbReference>
<dbReference type="RefSeq" id="WP_011765625.1">
    <property type="nucleotide sequence ID" value="NC_008702.1"/>
</dbReference>
<keyword evidence="3 8" id="KW-0479">Metal-binding</keyword>
<dbReference type="FunFam" id="3.40.50.300:FF:000292">
    <property type="entry name" value="ATP-dependent dethiobiotin synthetase BioD"/>
    <property type="match status" value="1"/>
</dbReference>
<dbReference type="CDD" id="cd03109">
    <property type="entry name" value="DTBS"/>
    <property type="match status" value="1"/>
</dbReference>
<comment type="function">
    <text evidence="8">Catalyzes a mechanistically unusual reaction, the ATP-dependent insertion of CO2 between the N7 and N8 nitrogen atoms of 7,8-diaminopelargonic acid (DAPA, also called 7,8-diammoniononanoate) to form a ureido ring.</text>
</comment>
<dbReference type="PANTHER" id="PTHR43210">
    <property type="entry name" value="DETHIOBIOTIN SYNTHETASE"/>
    <property type="match status" value="1"/>
</dbReference>
<keyword evidence="4 8" id="KW-0547">Nucleotide-binding</keyword>
<dbReference type="OrthoDB" id="9802097at2"/>
<dbReference type="Pfam" id="PF13500">
    <property type="entry name" value="AAA_26"/>
    <property type="match status" value="1"/>
</dbReference>
<keyword evidence="10" id="KW-1185">Reference proteome</keyword>
<comment type="cofactor">
    <cofactor evidence="8">
        <name>Mg(2+)</name>
        <dbReference type="ChEBI" id="CHEBI:18420"/>
    </cofactor>
</comment>
<dbReference type="AlphaFoldDB" id="A1K6Q4"/>
<feature type="binding site" evidence="8">
    <location>
        <position position="22"/>
    </location>
    <ligand>
        <name>Mg(2+)</name>
        <dbReference type="ChEBI" id="CHEBI:18420"/>
    </ligand>
</feature>
<evidence type="ECO:0000256" key="7">
    <source>
        <dbReference type="ARBA" id="ARBA00022842"/>
    </source>
</evidence>
<feature type="binding site" evidence="8">
    <location>
        <begin position="181"/>
        <end position="182"/>
    </location>
    <ligand>
        <name>ATP</name>
        <dbReference type="ChEBI" id="CHEBI:30616"/>
    </ligand>
</feature>
<sequence length="228" mass="23587">MTASAHANAWFVTGTDTEVGKTFATCALIHAARAKGLRTVGMKPVAAGAERVAGEWVNEDAARLRAAGSFDPGLALLNPYCLRSPVAPHIAAAEEGVTLNPAVMIDAFAQLRALADCVFVEGVGGFRVPLAQGYDTADLAVQLGLPVILVVGLRLGCINHALLTVEAIAARGLPLAGWIANEIAPEMLRRDENLAALRAGITAPLLGVLPHQPDRDAAAVAGRLVLPG</sequence>
<dbReference type="GO" id="GO:0005829">
    <property type="term" value="C:cytosol"/>
    <property type="evidence" value="ECO:0007669"/>
    <property type="project" value="TreeGrafter"/>
</dbReference>
<dbReference type="InterPro" id="IPR027417">
    <property type="entry name" value="P-loop_NTPase"/>
</dbReference>
<dbReference type="GO" id="GO:0004141">
    <property type="term" value="F:dethiobiotin synthase activity"/>
    <property type="evidence" value="ECO:0007669"/>
    <property type="project" value="UniProtKB-UniRule"/>
</dbReference>
<feature type="binding site" evidence="8">
    <location>
        <position position="60"/>
    </location>
    <ligand>
        <name>Mg(2+)</name>
        <dbReference type="ChEBI" id="CHEBI:18420"/>
    </ligand>
</feature>
<accession>A1K6Q4</accession>
<dbReference type="UniPathway" id="UPA00078">
    <property type="reaction ID" value="UER00161"/>
</dbReference>
<dbReference type="Proteomes" id="UP000002588">
    <property type="component" value="Chromosome"/>
</dbReference>
<dbReference type="STRING" id="62928.azo1892"/>
<gene>
    <name evidence="8 9" type="primary">bioD</name>
    <name evidence="9" type="ordered locus">azo1892</name>
</gene>
<dbReference type="GO" id="GO:0000287">
    <property type="term" value="F:magnesium ion binding"/>
    <property type="evidence" value="ECO:0007669"/>
    <property type="project" value="UniProtKB-UniRule"/>
</dbReference>
<dbReference type="eggNOG" id="COG0132">
    <property type="taxonomic scope" value="Bacteria"/>
</dbReference>
<dbReference type="InterPro" id="IPR004472">
    <property type="entry name" value="DTB_synth_BioD"/>
</dbReference>
<dbReference type="GO" id="GO:0042803">
    <property type="term" value="F:protein homodimerization activity"/>
    <property type="evidence" value="ECO:0007669"/>
    <property type="project" value="UniProtKB-ARBA"/>
</dbReference>
<feature type="binding site" evidence="8">
    <location>
        <begin position="121"/>
        <end position="124"/>
    </location>
    <ligand>
        <name>ATP</name>
        <dbReference type="ChEBI" id="CHEBI:30616"/>
    </ligand>
</feature>
<dbReference type="GO" id="GO:0009102">
    <property type="term" value="P:biotin biosynthetic process"/>
    <property type="evidence" value="ECO:0007669"/>
    <property type="project" value="UniProtKB-UniRule"/>
</dbReference>
<dbReference type="HAMAP" id="MF_00336">
    <property type="entry name" value="BioD"/>
    <property type="match status" value="1"/>
</dbReference>
<dbReference type="SUPFAM" id="SSF52540">
    <property type="entry name" value="P-loop containing nucleoside triphosphate hydrolases"/>
    <property type="match status" value="1"/>
</dbReference>
<dbReference type="HOGENOM" id="CLU_072551_0_0_4"/>
<comment type="subcellular location">
    <subcellularLocation>
        <location evidence="8">Cytoplasm</location>
    </subcellularLocation>
</comment>
<name>A1K6Q4_AZOSB</name>
<comment type="catalytic activity">
    <reaction evidence="8">
        <text>(7R,8S)-7,8-diammoniononanoate + CO2 + ATP = (4R,5S)-dethiobiotin + ADP + phosphate + 3 H(+)</text>
        <dbReference type="Rhea" id="RHEA:15805"/>
        <dbReference type="ChEBI" id="CHEBI:15378"/>
        <dbReference type="ChEBI" id="CHEBI:16526"/>
        <dbReference type="ChEBI" id="CHEBI:30616"/>
        <dbReference type="ChEBI" id="CHEBI:43474"/>
        <dbReference type="ChEBI" id="CHEBI:149469"/>
        <dbReference type="ChEBI" id="CHEBI:149473"/>
        <dbReference type="ChEBI" id="CHEBI:456216"/>
        <dbReference type="EC" id="6.3.3.3"/>
    </reaction>
</comment>
<reference evidence="9 10" key="1">
    <citation type="journal article" date="2006" name="Nat. Biotechnol.">
        <title>Complete genome of the mutualistic, N2-fixing grass endophyte Azoarcus sp. strain BH72.</title>
        <authorList>
            <person name="Krause A."/>
            <person name="Ramakumar A."/>
            <person name="Bartels D."/>
            <person name="Battistoni F."/>
            <person name="Bekel T."/>
            <person name="Boch J."/>
            <person name="Boehm M."/>
            <person name="Friedrich F."/>
            <person name="Hurek T."/>
            <person name="Krause L."/>
            <person name="Linke B."/>
            <person name="McHardy A.C."/>
            <person name="Sarkar A."/>
            <person name="Schneiker S."/>
            <person name="Syed A.A."/>
            <person name="Thauer R."/>
            <person name="Vorhoelter F.-J."/>
            <person name="Weidner S."/>
            <person name="Puehler A."/>
            <person name="Reinhold-Hurek B."/>
            <person name="Kaiser O."/>
            <person name="Goesmann A."/>
        </authorList>
    </citation>
    <scope>NUCLEOTIDE SEQUENCE [LARGE SCALE GENOMIC DNA]</scope>
    <source>
        <strain evidence="9 10">BH72</strain>
    </source>
</reference>
<feature type="active site" evidence="8">
    <location>
        <position position="43"/>
    </location>
</feature>
<protein>
    <recommendedName>
        <fullName evidence="8">ATP-dependent dethiobiotin synthetase BioD</fullName>
        <ecNumber evidence="8">6.3.3.3</ecNumber>
    </recommendedName>
    <alternativeName>
        <fullName evidence="8">DTB synthetase</fullName>
        <shortName evidence="8">DTBS</shortName>
    </alternativeName>
    <alternativeName>
        <fullName evidence="8">Dethiobiotin synthase</fullName>
    </alternativeName>
</protein>
<keyword evidence="6 8" id="KW-0067">ATP-binding</keyword>
<dbReference type="EMBL" id="AM406670">
    <property type="protein sequence ID" value="CAL94509.1"/>
    <property type="molecule type" value="Genomic_DNA"/>
</dbReference>
<dbReference type="PIRSF" id="PIRSF006755">
    <property type="entry name" value="DTB_synth"/>
    <property type="match status" value="1"/>
</dbReference>
<evidence type="ECO:0000313" key="10">
    <source>
        <dbReference type="Proteomes" id="UP000002588"/>
    </source>
</evidence>
<keyword evidence="1 8" id="KW-0963">Cytoplasm</keyword>
<keyword evidence="5 8" id="KW-0093">Biotin biosynthesis</keyword>
<evidence type="ECO:0000256" key="4">
    <source>
        <dbReference type="ARBA" id="ARBA00022741"/>
    </source>
</evidence>
<dbReference type="GO" id="GO:0005524">
    <property type="term" value="F:ATP binding"/>
    <property type="evidence" value="ECO:0007669"/>
    <property type="project" value="UniProtKB-UniRule"/>
</dbReference>
<dbReference type="KEGG" id="aoa:dqs_2047"/>
<evidence type="ECO:0000313" key="9">
    <source>
        <dbReference type="EMBL" id="CAL94509.1"/>
    </source>
</evidence>
<feature type="binding site" evidence="8">
    <location>
        <position position="121"/>
    </location>
    <ligand>
        <name>Mg(2+)</name>
        <dbReference type="ChEBI" id="CHEBI:18420"/>
    </ligand>
</feature>
<evidence type="ECO:0000256" key="6">
    <source>
        <dbReference type="ARBA" id="ARBA00022840"/>
    </source>
</evidence>
<dbReference type="PANTHER" id="PTHR43210:SF5">
    <property type="entry name" value="DETHIOBIOTIN SYNTHETASE"/>
    <property type="match status" value="1"/>
</dbReference>
<dbReference type="EC" id="6.3.3.3" evidence="8"/>
<comment type="caution">
    <text evidence="8">Lacks conserved residue(s) required for the propagation of feature annotation.</text>
</comment>
<evidence type="ECO:0000256" key="1">
    <source>
        <dbReference type="ARBA" id="ARBA00022490"/>
    </source>
</evidence>
<comment type="pathway">
    <text evidence="8">Cofactor biosynthesis; biotin biosynthesis; biotin from 7,8-diaminononanoate: step 1/2.</text>
</comment>
<evidence type="ECO:0000256" key="8">
    <source>
        <dbReference type="HAMAP-Rule" id="MF_00336"/>
    </source>
</evidence>
<organism evidence="9 10">
    <name type="scientific">Azoarcus sp. (strain BH72)</name>
    <dbReference type="NCBI Taxonomy" id="418699"/>
    <lineage>
        <taxon>Bacteria</taxon>
        <taxon>Pseudomonadati</taxon>
        <taxon>Pseudomonadota</taxon>
        <taxon>Betaproteobacteria</taxon>
        <taxon>Rhodocyclales</taxon>
        <taxon>Zoogloeaceae</taxon>
        <taxon>Azoarcus</taxon>
    </lineage>
</organism>
<keyword evidence="7 8" id="KW-0460">Magnesium</keyword>
<evidence type="ECO:0000256" key="2">
    <source>
        <dbReference type="ARBA" id="ARBA00022598"/>
    </source>
</evidence>
<evidence type="ECO:0000256" key="5">
    <source>
        <dbReference type="ARBA" id="ARBA00022756"/>
    </source>
</evidence>
<dbReference type="NCBIfam" id="TIGR00347">
    <property type="entry name" value="bioD"/>
    <property type="match status" value="1"/>
</dbReference>
<keyword evidence="2 8" id="KW-0436">Ligase</keyword>
<comment type="similarity">
    <text evidence="8">Belongs to the dethiobiotin synthetase family.</text>
</comment>
<dbReference type="KEGG" id="azo:azo1892"/>
<evidence type="ECO:0000256" key="3">
    <source>
        <dbReference type="ARBA" id="ARBA00022723"/>
    </source>
</evidence>
<feature type="binding site" evidence="8">
    <location>
        <begin position="18"/>
        <end position="23"/>
    </location>
    <ligand>
        <name>ATP</name>
        <dbReference type="ChEBI" id="CHEBI:30616"/>
    </ligand>
</feature>
<proteinExistence type="inferred from homology"/>
<feature type="binding site" evidence="8">
    <location>
        <position position="60"/>
    </location>
    <ligand>
        <name>ATP</name>
        <dbReference type="ChEBI" id="CHEBI:30616"/>
    </ligand>
</feature>
<comment type="subunit">
    <text evidence="8">Homodimer.</text>
</comment>